<comment type="caution">
    <text evidence="1">The sequence shown here is derived from an EMBL/GenBank/DDBJ whole genome shotgun (WGS) entry which is preliminary data.</text>
</comment>
<evidence type="ECO:0000313" key="1">
    <source>
        <dbReference type="EMBL" id="KYF33778.1"/>
    </source>
</evidence>
<protein>
    <submittedName>
        <fullName evidence="1">Relaxase</fullName>
    </submittedName>
</protein>
<dbReference type="AlphaFoldDB" id="A0A150NK10"/>
<dbReference type="Proteomes" id="UP000075618">
    <property type="component" value="Unassembled WGS sequence"/>
</dbReference>
<organism evidence="1 2">
    <name type="scientific">Streptococcus mitis</name>
    <dbReference type="NCBI Taxonomy" id="28037"/>
    <lineage>
        <taxon>Bacteria</taxon>
        <taxon>Bacillati</taxon>
        <taxon>Bacillota</taxon>
        <taxon>Bacilli</taxon>
        <taxon>Lactobacillales</taxon>
        <taxon>Streptococcaceae</taxon>
        <taxon>Streptococcus</taxon>
        <taxon>Streptococcus mitis group</taxon>
    </lineage>
</organism>
<dbReference type="PATRIC" id="fig|28037.237.peg.860"/>
<reference evidence="1 2" key="1">
    <citation type="submission" date="2016-01" db="EMBL/GenBank/DDBJ databases">
        <title>Highly variable Streptococcus oralis are common among viridans streptococci isolated from primates.</title>
        <authorList>
            <person name="Denapaite D."/>
            <person name="Rieger M."/>
            <person name="Koendgen S."/>
            <person name="Brueckner R."/>
            <person name="Ochigava I."/>
            <person name="Kappeler P."/>
            <person name="Maetz-Rensing K."/>
            <person name="Leendertz F."/>
            <person name="Hakenbeck R."/>
        </authorList>
    </citation>
    <scope>NUCLEOTIDE SEQUENCE [LARGE SCALE GENOMIC DNA]</scope>
    <source>
        <strain evidence="1 2">10712</strain>
    </source>
</reference>
<gene>
    <name evidence="1" type="ORF">SMI10712_01632</name>
</gene>
<evidence type="ECO:0000313" key="2">
    <source>
        <dbReference type="Proteomes" id="UP000075618"/>
    </source>
</evidence>
<accession>A0A150NK10</accession>
<proteinExistence type="predicted"/>
<sequence length="53" mass="6614">MEYSIDFNDFMQKAEQLNVVMDFSRKHSRFFMTDRDMKQVIRVDKQTLFERIF</sequence>
<name>A0A150NK10_STRMT</name>
<dbReference type="EMBL" id="LROT01000021">
    <property type="protein sequence ID" value="KYF33778.1"/>
    <property type="molecule type" value="Genomic_DNA"/>
</dbReference>